<dbReference type="InterPro" id="IPR011251">
    <property type="entry name" value="Luciferase-like_dom"/>
</dbReference>
<reference evidence="2" key="1">
    <citation type="submission" date="2018-05" db="EMBL/GenBank/DDBJ databases">
        <authorList>
            <person name="Lanie J.A."/>
            <person name="Ng W.-L."/>
            <person name="Kazmierczak K.M."/>
            <person name="Andrzejewski T.M."/>
            <person name="Davidsen T.M."/>
            <person name="Wayne K.J."/>
            <person name="Tettelin H."/>
            <person name="Glass J.I."/>
            <person name="Rusch D."/>
            <person name="Podicherti R."/>
            <person name="Tsui H.-C.T."/>
            <person name="Winkler M.E."/>
        </authorList>
    </citation>
    <scope>NUCLEOTIDE SEQUENCE</scope>
</reference>
<dbReference type="AlphaFoldDB" id="A0A382IML6"/>
<proteinExistence type="predicted"/>
<gene>
    <name evidence="2" type="ORF">METZ01_LOCUS253868</name>
</gene>
<dbReference type="InterPro" id="IPR036661">
    <property type="entry name" value="Luciferase-like_sf"/>
</dbReference>
<name>A0A382IML6_9ZZZZ</name>
<dbReference type="GO" id="GO:0016705">
    <property type="term" value="F:oxidoreductase activity, acting on paired donors, with incorporation or reduction of molecular oxygen"/>
    <property type="evidence" value="ECO:0007669"/>
    <property type="project" value="InterPro"/>
</dbReference>
<evidence type="ECO:0000313" key="2">
    <source>
        <dbReference type="EMBL" id="SVC01014.1"/>
    </source>
</evidence>
<dbReference type="SUPFAM" id="SSF51679">
    <property type="entry name" value="Bacterial luciferase-like"/>
    <property type="match status" value="1"/>
</dbReference>
<dbReference type="Gene3D" id="3.20.20.30">
    <property type="entry name" value="Luciferase-like domain"/>
    <property type="match status" value="1"/>
</dbReference>
<dbReference type="Pfam" id="PF00296">
    <property type="entry name" value="Bac_luciferase"/>
    <property type="match status" value="1"/>
</dbReference>
<accession>A0A382IML6</accession>
<organism evidence="2">
    <name type="scientific">marine metagenome</name>
    <dbReference type="NCBI Taxonomy" id="408172"/>
    <lineage>
        <taxon>unclassified sequences</taxon>
        <taxon>metagenomes</taxon>
        <taxon>ecological metagenomes</taxon>
    </lineage>
</organism>
<feature type="non-terminal residue" evidence="2">
    <location>
        <position position="75"/>
    </location>
</feature>
<dbReference type="EMBL" id="UINC01068406">
    <property type="protein sequence ID" value="SVC01014.1"/>
    <property type="molecule type" value="Genomic_DNA"/>
</dbReference>
<sequence>MKIDAGIPTNDPRESGKATKILEEAGYDGAFTAETSHDPFLPLVSAAMETERIELVTAIAVAFARNPMILANLGY</sequence>
<evidence type="ECO:0000259" key="1">
    <source>
        <dbReference type="Pfam" id="PF00296"/>
    </source>
</evidence>
<protein>
    <recommendedName>
        <fullName evidence="1">Luciferase-like domain-containing protein</fullName>
    </recommendedName>
</protein>
<feature type="domain" description="Luciferase-like" evidence="1">
    <location>
        <begin position="10"/>
        <end position="72"/>
    </location>
</feature>